<dbReference type="AlphaFoldDB" id="A0A915JG32"/>
<proteinExistence type="predicted"/>
<organism evidence="1 2">
    <name type="scientific">Romanomermis culicivorax</name>
    <name type="common">Nematode worm</name>
    <dbReference type="NCBI Taxonomy" id="13658"/>
    <lineage>
        <taxon>Eukaryota</taxon>
        <taxon>Metazoa</taxon>
        <taxon>Ecdysozoa</taxon>
        <taxon>Nematoda</taxon>
        <taxon>Enoplea</taxon>
        <taxon>Dorylaimia</taxon>
        <taxon>Mermithida</taxon>
        <taxon>Mermithoidea</taxon>
        <taxon>Mermithidae</taxon>
        <taxon>Romanomermis</taxon>
    </lineage>
</organism>
<keyword evidence="1" id="KW-1185">Reference proteome</keyword>
<protein>
    <submittedName>
        <fullName evidence="2">Uncharacterized protein</fullName>
    </submittedName>
</protein>
<name>A0A915JG32_ROMCU</name>
<dbReference type="WBParaSite" id="nRc.2.0.1.t24511-RA">
    <property type="protein sequence ID" value="nRc.2.0.1.t24511-RA"/>
    <property type="gene ID" value="nRc.2.0.1.g24511"/>
</dbReference>
<evidence type="ECO:0000313" key="2">
    <source>
        <dbReference type="WBParaSite" id="nRc.2.0.1.t24511-RA"/>
    </source>
</evidence>
<dbReference type="Proteomes" id="UP000887565">
    <property type="component" value="Unplaced"/>
</dbReference>
<evidence type="ECO:0000313" key="1">
    <source>
        <dbReference type="Proteomes" id="UP000887565"/>
    </source>
</evidence>
<reference evidence="2" key="1">
    <citation type="submission" date="2022-11" db="UniProtKB">
        <authorList>
            <consortium name="WormBaseParasite"/>
        </authorList>
    </citation>
    <scope>IDENTIFICATION</scope>
</reference>
<sequence>RHQDWVHYESVCEVPVKDNRKIFVAINYGWHRCRSGWPIVEKCVVSYKGYNSYTYAPETYMCANKTLSKEWFSSIGRRRVAPLFRMNRKSSAAWCCAVPRGESSYSDITGSGDNYNCATIDSMY</sequence>
<accession>A0A915JG32</accession>